<dbReference type="SUPFAM" id="SSF47005">
    <property type="entry name" value="Peripheral subunit-binding domain of 2-oxo acid dehydrogenase complex"/>
    <property type="match status" value="1"/>
</dbReference>
<feature type="region of interest" description="Disordered" evidence="5">
    <location>
        <begin position="292"/>
        <end position="313"/>
    </location>
</feature>
<evidence type="ECO:0000256" key="4">
    <source>
        <dbReference type="RuleBase" id="RU003423"/>
    </source>
</evidence>
<dbReference type="PROSITE" id="PS00189">
    <property type="entry name" value="LIPOYL"/>
    <property type="match status" value="1"/>
</dbReference>
<evidence type="ECO:0000259" key="6">
    <source>
        <dbReference type="PROSITE" id="PS50968"/>
    </source>
</evidence>
<keyword evidence="4" id="KW-0012">Acyltransferase</keyword>
<feature type="compositionally biased region" description="Low complexity" evidence="5">
    <location>
        <begin position="189"/>
        <end position="205"/>
    </location>
</feature>
<keyword evidence="9" id="KW-1185">Reference proteome</keyword>
<dbReference type="OrthoDB" id="537444at2759"/>
<dbReference type="PANTHER" id="PTHR23151">
    <property type="entry name" value="DIHYDROLIPOAMIDE ACETYL/SUCCINYL-TRANSFERASE-RELATED"/>
    <property type="match status" value="1"/>
</dbReference>
<feature type="compositionally biased region" description="Polar residues" evidence="5">
    <location>
        <begin position="453"/>
        <end position="480"/>
    </location>
</feature>
<feature type="region of interest" description="Disordered" evidence="5">
    <location>
        <begin position="189"/>
        <end position="225"/>
    </location>
</feature>
<comment type="caution">
    <text evidence="8">The sequence shown here is derived from an EMBL/GenBank/DDBJ whole genome shotgun (WGS) entry which is preliminary data.</text>
</comment>
<keyword evidence="3" id="KW-0809">Transit peptide</keyword>
<dbReference type="GO" id="GO:0004742">
    <property type="term" value="F:dihydrolipoyllysine-residue acetyltransferase activity"/>
    <property type="evidence" value="ECO:0007669"/>
    <property type="project" value="TreeGrafter"/>
</dbReference>
<reference evidence="8 9" key="1">
    <citation type="journal article" date="2018" name="New Phytol.">
        <title>Phylogenomics of Endogonaceae and evolution of mycorrhizas within Mucoromycota.</title>
        <authorList>
            <person name="Chang Y."/>
            <person name="Desiro A."/>
            <person name="Na H."/>
            <person name="Sandor L."/>
            <person name="Lipzen A."/>
            <person name="Clum A."/>
            <person name="Barry K."/>
            <person name="Grigoriev I.V."/>
            <person name="Martin F.M."/>
            <person name="Stajich J.E."/>
            <person name="Smith M.E."/>
            <person name="Bonito G."/>
            <person name="Spatafora J.W."/>
        </authorList>
    </citation>
    <scope>NUCLEOTIDE SEQUENCE [LARGE SCALE GENOMIC DNA]</scope>
    <source>
        <strain evidence="8 9">GMNB39</strain>
    </source>
</reference>
<dbReference type="GO" id="GO:0045254">
    <property type="term" value="C:pyruvate dehydrogenase complex"/>
    <property type="evidence" value="ECO:0007669"/>
    <property type="project" value="InterPro"/>
</dbReference>
<dbReference type="EMBL" id="RBNI01002261">
    <property type="protein sequence ID" value="RUP49483.1"/>
    <property type="molecule type" value="Genomic_DNA"/>
</dbReference>
<evidence type="ECO:0000313" key="9">
    <source>
        <dbReference type="Proteomes" id="UP000268093"/>
    </source>
</evidence>
<dbReference type="InterPro" id="IPR036625">
    <property type="entry name" value="E3-bd_dom_sf"/>
</dbReference>
<dbReference type="InterPro" id="IPR045257">
    <property type="entry name" value="E2/Pdx1"/>
</dbReference>
<dbReference type="Gene3D" id="4.10.320.10">
    <property type="entry name" value="E3-binding domain"/>
    <property type="match status" value="1"/>
</dbReference>
<evidence type="ECO:0000256" key="2">
    <source>
        <dbReference type="ARBA" id="ARBA00022823"/>
    </source>
</evidence>
<sequence length="578" mass="61395">MSPKATTSSAGIWKGFYNPAAITPTRFRWAIKGFDPISPLGSHPKPVTDCHKLTEQFRVAETSFSTMYRSVPLLNRLLARSVATRHVAEFHTSQNRQAITRFNMPAMSPTMTEGTITRWKKKEGDVIVTGDVLVEVETDKAQIDVEANEDGILAKILVDEGKKVPVNSLIALLAEEGDDLSNIEIPADTSASATATEEPAESKPAAPAPAPPKSPSSSHAVPTQGLAKPLSPAVLSLLSRHHISDPSKIPASGPGGRILKGDLLAFLGQIQPKPMPPPTRSAAPAQIMLATPPKAASDTDKAKTTTKSKSKAPPSYVQKDIVVDELVKLRRVLNEQYDAHFSLNDFFVRAASLALRDVPAADVRYSADADFAEIIGDTSVSIASATPTGLITPIVRQSTSEAIKELSARAKKGKVLPEEYQGGLFSIFNQPQAATLAIGAARKVTHTPGAVGVTSSTGTDPISLLSGSSSPNKKSGTTQSPADDLDFLSYLAGEPAKPVPLARAAAEVERKLQGAFDVSQVVSVKLSVDERVVDAAVAGRFLDRVNYYVANPENLLFGFAGNDETITSCATWKSGAFM</sequence>
<protein>
    <recommendedName>
        <fullName evidence="4">Dihydrolipoamide acetyltransferase component of pyruvate dehydrogenase complex</fullName>
        <ecNumber evidence="4">2.3.1.-</ecNumber>
    </recommendedName>
</protein>
<dbReference type="CDD" id="cd06849">
    <property type="entry name" value="lipoyl_domain"/>
    <property type="match status" value="1"/>
</dbReference>
<dbReference type="Proteomes" id="UP000268093">
    <property type="component" value="Unassembled WGS sequence"/>
</dbReference>
<name>A0A433DF57_9FUNG</name>
<evidence type="ECO:0000256" key="1">
    <source>
        <dbReference type="ARBA" id="ARBA00007317"/>
    </source>
</evidence>
<evidence type="ECO:0000256" key="5">
    <source>
        <dbReference type="SAM" id="MobiDB-lite"/>
    </source>
</evidence>
<gene>
    <name evidence="8" type="ORF">BC936DRAFT_142409</name>
</gene>
<evidence type="ECO:0000256" key="3">
    <source>
        <dbReference type="ARBA" id="ARBA00022946"/>
    </source>
</evidence>
<keyword evidence="2 4" id="KW-0450">Lipoyl</keyword>
<dbReference type="GO" id="GO:0006086">
    <property type="term" value="P:pyruvate decarboxylation to acetyl-CoA"/>
    <property type="evidence" value="ECO:0007669"/>
    <property type="project" value="InterPro"/>
</dbReference>
<dbReference type="AlphaFoldDB" id="A0A433DF57"/>
<dbReference type="Gene3D" id="2.40.50.100">
    <property type="match status" value="1"/>
</dbReference>
<dbReference type="PROSITE" id="PS51826">
    <property type="entry name" value="PSBD"/>
    <property type="match status" value="1"/>
</dbReference>
<dbReference type="InterPro" id="IPR000089">
    <property type="entry name" value="Biotin_lipoyl"/>
</dbReference>
<feature type="region of interest" description="Disordered" evidence="5">
    <location>
        <begin position="449"/>
        <end position="480"/>
    </location>
</feature>
<dbReference type="InterPro" id="IPR023213">
    <property type="entry name" value="CAT-like_dom_sf"/>
</dbReference>
<dbReference type="SUPFAM" id="SSF52777">
    <property type="entry name" value="CoA-dependent acyltransferases"/>
    <property type="match status" value="2"/>
</dbReference>
<dbReference type="PROSITE" id="PS50968">
    <property type="entry name" value="BIOTINYL_LIPOYL"/>
    <property type="match status" value="1"/>
</dbReference>
<dbReference type="FunFam" id="2.40.50.100:FF:000010">
    <property type="entry name" value="Acetyltransferase component of pyruvate dehydrogenase complex"/>
    <property type="match status" value="1"/>
</dbReference>
<accession>A0A433DF57</accession>
<comment type="similarity">
    <text evidence="1 4">Belongs to the 2-oxoacid dehydrogenase family.</text>
</comment>
<keyword evidence="4" id="KW-0808">Transferase</keyword>
<organism evidence="8 9">
    <name type="scientific">Jimgerdemannia flammicorona</name>
    <dbReference type="NCBI Taxonomy" id="994334"/>
    <lineage>
        <taxon>Eukaryota</taxon>
        <taxon>Fungi</taxon>
        <taxon>Fungi incertae sedis</taxon>
        <taxon>Mucoromycota</taxon>
        <taxon>Mucoromycotina</taxon>
        <taxon>Endogonomycetes</taxon>
        <taxon>Endogonales</taxon>
        <taxon>Endogonaceae</taxon>
        <taxon>Jimgerdemannia</taxon>
    </lineage>
</organism>
<proteinExistence type="inferred from homology"/>
<evidence type="ECO:0000313" key="8">
    <source>
        <dbReference type="EMBL" id="RUP49483.1"/>
    </source>
</evidence>
<dbReference type="Gene3D" id="3.30.559.10">
    <property type="entry name" value="Chloramphenicol acetyltransferase-like domain"/>
    <property type="match status" value="1"/>
</dbReference>
<comment type="cofactor">
    <cofactor evidence="4">
        <name>(R)-lipoate</name>
        <dbReference type="ChEBI" id="CHEBI:83088"/>
    </cofactor>
</comment>
<dbReference type="Pfam" id="PF00364">
    <property type="entry name" value="Biotin_lipoyl"/>
    <property type="match status" value="1"/>
</dbReference>
<dbReference type="PANTHER" id="PTHR23151:SF82">
    <property type="entry name" value="PYRUVATE DEHYDROGENASE COMPLEX PROTEIN X COMPONENT, MITOCHONDRIAL"/>
    <property type="match status" value="1"/>
</dbReference>
<dbReference type="InterPro" id="IPR001078">
    <property type="entry name" value="2-oxoacid_DH_actylTfrase"/>
</dbReference>
<feature type="domain" description="Lipoyl-binding" evidence="6">
    <location>
        <begin position="99"/>
        <end position="174"/>
    </location>
</feature>
<dbReference type="InterPro" id="IPR003016">
    <property type="entry name" value="2-oxoA_DH_lipoyl-BS"/>
</dbReference>
<dbReference type="Pfam" id="PF00198">
    <property type="entry name" value="2-oxoacid_dh"/>
    <property type="match status" value="2"/>
</dbReference>
<dbReference type="EC" id="2.3.1.-" evidence="4"/>
<dbReference type="SUPFAM" id="SSF51230">
    <property type="entry name" value="Single hybrid motif"/>
    <property type="match status" value="1"/>
</dbReference>
<dbReference type="InterPro" id="IPR004167">
    <property type="entry name" value="PSBD"/>
</dbReference>
<dbReference type="Pfam" id="PF02817">
    <property type="entry name" value="E3_binding"/>
    <property type="match status" value="1"/>
</dbReference>
<evidence type="ECO:0000259" key="7">
    <source>
        <dbReference type="PROSITE" id="PS51826"/>
    </source>
</evidence>
<dbReference type="InterPro" id="IPR011053">
    <property type="entry name" value="Single_hybrid_motif"/>
</dbReference>
<feature type="domain" description="Peripheral subunit-binding (PSBD)" evidence="7">
    <location>
        <begin position="229"/>
        <end position="267"/>
    </location>
</feature>